<proteinExistence type="predicted"/>
<sequence>MQTDLASDAQQCPLSLVRQLGPPEAVLIQDEDLAVAPEAEVGSAPLDKDLAQQDAAGRPDVDAVAAAAVHVAVHVALDTVRDARVRHAEEPPVGQEGLSRVRHHVKGVALFPPPLRVSGSVYARGGDYGMQRC</sequence>
<reference evidence="2" key="1">
    <citation type="journal article" date="2014" name="Genome Announc.">
        <title>Draft genome sequence of Colletotrichum sublineola, a destructive pathogen of cultivated sorghum.</title>
        <authorList>
            <person name="Baroncelli R."/>
            <person name="Sanz-Martin J.M."/>
            <person name="Rech G.E."/>
            <person name="Sukno S.A."/>
            <person name="Thon M.R."/>
        </authorList>
    </citation>
    <scope>NUCLEOTIDE SEQUENCE [LARGE SCALE GENOMIC DNA]</scope>
    <source>
        <strain evidence="2">TX430BB</strain>
    </source>
</reference>
<name>A0A066WUE4_COLSU</name>
<dbReference type="HOGENOM" id="CLU_1906617_0_0_1"/>
<dbReference type="EMBL" id="JMSE01001501">
    <property type="protein sequence ID" value="KDN60523.1"/>
    <property type="molecule type" value="Genomic_DNA"/>
</dbReference>
<dbReference type="AlphaFoldDB" id="A0A066WUE4"/>
<gene>
    <name evidence="1" type="ORF">CSUB01_10539</name>
</gene>
<protein>
    <submittedName>
        <fullName evidence="1">Uncharacterized protein</fullName>
    </submittedName>
</protein>
<organism evidence="1 2">
    <name type="scientific">Colletotrichum sublineola</name>
    <name type="common">Sorghum anthracnose fungus</name>
    <dbReference type="NCBI Taxonomy" id="1173701"/>
    <lineage>
        <taxon>Eukaryota</taxon>
        <taxon>Fungi</taxon>
        <taxon>Dikarya</taxon>
        <taxon>Ascomycota</taxon>
        <taxon>Pezizomycotina</taxon>
        <taxon>Sordariomycetes</taxon>
        <taxon>Hypocreomycetidae</taxon>
        <taxon>Glomerellales</taxon>
        <taxon>Glomerellaceae</taxon>
        <taxon>Colletotrichum</taxon>
        <taxon>Colletotrichum graminicola species complex</taxon>
    </lineage>
</organism>
<dbReference type="Proteomes" id="UP000027238">
    <property type="component" value="Unassembled WGS sequence"/>
</dbReference>
<accession>A0A066WUE4</accession>
<evidence type="ECO:0000313" key="2">
    <source>
        <dbReference type="Proteomes" id="UP000027238"/>
    </source>
</evidence>
<comment type="caution">
    <text evidence="1">The sequence shown here is derived from an EMBL/GenBank/DDBJ whole genome shotgun (WGS) entry which is preliminary data.</text>
</comment>
<keyword evidence="2" id="KW-1185">Reference proteome</keyword>
<evidence type="ECO:0000313" key="1">
    <source>
        <dbReference type="EMBL" id="KDN60523.1"/>
    </source>
</evidence>